<evidence type="ECO:0000313" key="2">
    <source>
        <dbReference type="EMBL" id="KAL1269100.1"/>
    </source>
</evidence>
<feature type="region of interest" description="Disordered" evidence="1">
    <location>
        <begin position="1"/>
        <end position="23"/>
    </location>
</feature>
<organism evidence="2 3">
    <name type="scientific">Cirrhinus molitorella</name>
    <name type="common">mud carp</name>
    <dbReference type="NCBI Taxonomy" id="172907"/>
    <lineage>
        <taxon>Eukaryota</taxon>
        <taxon>Metazoa</taxon>
        <taxon>Chordata</taxon>
        <taxon>Craniata</taxon>
        <taxon>Vertebrata</taxon>
        <taxon>Euteleostomi</taxon>
        <taxon>Actinopterygii</taxon>
        <taxon>Neopterygii</taxon>
        <taxon>Teleostei</taxon>
        <taxon>Ostariophysi</taxon>
        <taxon>Cypriniformes</taxon>
        <taxon>Cyprinidae</taxon>
        <taxon>Labeoninae</taxon>
        <taxon>Labeonini</taxon>
        <taxon>Cirrhinus</taxon>
    </lineage>
</organism>
<feature type="compositionally biased region" description="Polar residues" evidence="1">
    <location>
        <begin position="8"/>
        <end position="23"/>
    </location>
</feature>
<accession>A0ABR3MWW2</accession>
<comment type="caution">
    <text evidence="2">The sequence shown here is derived from an EMBL/GenBank/DDBJ whole genome shotgun (WGS) entry which is preliminary data.</text>
</comment>
<reference evidence="2 3" key="1">
    <citation type="submission" date="2023-09" db="EMBL/GenBank/DDBJ databases">
        <authorList>
            <person name="Wang M."/>
        </authorList>
    </citation>
    <scope>NUCLEOTIDE SEQUENCE [LARGE SCALE GENOMIC DNA]</scope>
    <source>
        <strain evidence="2">GT-2023</strain>
        <tissue evidence="2">Liver</tissue>
    </source>
</reference>
<gene>
    <name evidence="2" type="ORF">QQF64_031389</name>
</gene>
<name>A0ABR3MWW2_9TELE</name>
<dbReference type="Proteomes" id="UP001558613">
    <property type="component" value="Unassembled WGS sequence"/>
</dbReference>
<proteinExistence type="predicted"/>
<protein>
    <submittedName>
        <fullName evidence="2">Uncharacterized protein</fullName>
    </submittedName>
</protein>
<keyword evidence="3" id="KW-1185">Reference proteome</keyword>
<dbReference type="EMBL" id="JAYMGO010000008">
    <property type="protein sequence ID" value="KAL1269100.1"/>
    <property type="molecule type" value="Genomic_DNA"/>
</dbReference>
<evidence type="ECO:0000256" key="1">
    <source>
        <dbReference type="SAM" id="MobiDB-lite"/>
    </source>
</evidence>
<sequence>MYHRWPMATSTSTSPERSGTKVSMTREIEAMNRRRAARPSTQTPPDRVLAFTDTLLRVHQSSNQTSMAASQPSLS</sequence>
<evidence type="ECO:0000313" key="3">
    <source>
        <dbReference type="Proteomes" id="UP001558613"/>
    </source>
</evidence>